<dbReference type="Gene3D" id="2.40.128.20">
    <property type="match status" value="1"/>
</dbReference>
<dbReference type="AlphaFoldDB" id="A0A7N4PB37"/>
<accession>A0A7N4PB37</accession>
<sequence length="69" mass="7841">LPNICPSDSLLIHSKNFEYLPKALGVKMMLRKTAMAATSKPVMEIKQDGESFYIKTSTTVRRLQNWGRV</sequence>
<dbReference type="Ensembl" id="ENSSHAT00000051339.1">
    <property type="protein sequence ID" value="ENSSHAP00000035821.1"/>
    <property type="gene ID" value="ENSSHAG00000022164.1"/>
</dbReference>
<reference evidence="1" key="2">
    <citation type="submission" date="2025-08" db="UniProtKB">
        <authorList>
            <consortium name="Ensembl"/>
        </authorList>
    </citation>
    <scope>IDENTIFICATION</scope>
</reference>
<name>A0A7N4PB37_SARHA</name>
<dbReference type="Proteomes" id="UP000007648">
    <property type="component" value="Unassembled WGS sequence"/>
</dbReference>
<protein>
    <submittedName>
        <fullName evidence="1">Uncharacterized protein</fullName>
    </submittedName>
</protein>
<dbReference type="InParanoid" id="A0A7N4PB37"/>
<organism evidence="1 2">
    <name type="scientific">Sarcophilus harrisii</name>
    <name type="common">Tasmanian devil</name>
    <name type="synonym">Sarcophilus laniarius</name>
    <dbReference type="NCBI Taxonomy" id="9305"/>
    <lineage>
        <taxon>Eukaryota</taxon>
        <taxon>Metazoa</taxon>
        <taxon>Chordata</taxon>
        <taxon>Craniata</taxon>
        <taxon>Vertebrata</taxon>
        <taxon>Euteleostomi</taxon>
        <taxon>Mammalia</taxon>
        <taxon>Metatheria</taxon>
        <taxon>Dasyuromorphia</taxon>
        <taxon>Dasyuridae</taxon>
        <taxon>Sarcophilus</taxon>
    </lineage>
</organism>
<evidence type="ECO:0000313" key="2">
    <source>
        <dbReference type="Proteomes" id="UP000007648"/>
    </source>
</evidence>
<dbReference type="InterPro" id="IPR012674">
    <property type="entry name" value="Calycin"/>
</dbReference>
<dbReference type="SUPFAM" id="SSF50814">
    <property type="entry name" value="Lipocalins"/>
    <property type="match status" value="1"/>
</dbReference>
<keyword evidence="2" id="KW-1185">Reference proteome</keyword>
<evidence type="ECO:0000313" key="1">
    <source>
        <dbReference type="Ensembl" id="ENSSHAP00000035821.1"/>
    </source>
</evidence>
<reference evidence="1" key="3">
    <citation type="submission" date="2025-09" db="UniProtKB">
        <authorList>
            <consortium name="Ensembl"/>
        </authorList>
    </citation>
    <scope>IDENTIFICATION</scope>
</reference>
<proteinExistence type="predicted"/>
<reference evidence="1 2" key="1">
    <citation type="journal article" date="2011" name="Proc. Natl. Acad. Sci. U.S.A.">
        <title>Genetic diversity and population structure of the endangered marsupial Sarcophilus harrisii (Tasmanian devil).</title>
        <authorList>
            <person name="Miller W."/>
            <person name="Hayes V.M."/>
            <person name="Ratan A."/>
            <person name="Petersen D.C."/>
            <person name="Wittekindt N.E."/>
            <person name="Miller J."/>
            <person name="Walenz B."/>
            <person name="Knight J."/>
            <person name="Qi J."/>
            <person name="Zhao F."/>
            <person name="Wang Q."/>
            <person name="Bedoya-Reina O.C."/>
            <person name="Katiyar N."/>
            <person name="Tomsho L.P."/>
            <person name="Kasson L.M."/>
            <person name="Hardie R.A."/>
            <person name="Woodbridge P."/>
            <person name="Tindall E.A."/>
            <person name="Bertelsen M.F."/>
            <person name="Dixon D."/>
            <person name="Pyecroft S."/>
            <person name="Helgen K.M."/>
            <person name="Lesk A.M."/>
            <person name="Pringle T.H."/>
            <person name="Patterson N."/>
            <person name="Zhang Y."/>
            <person name="Kreiss A."/>
            <person name="Woods G.M."/>
            <person name="Jones M.E."/>
            <person name="Schuster S.C."/>
        </authorList>
    </citation>
    <scope>NUCLEOTIDE SEQUENCE [LARGE SCALE GENOMIC DNA]</scope>
</reference>